<dbReference type="SUPFAM" id="SSF48208">
    <property type="entry name" value="Six-hairpin glycosidases"/>
    <property type="match status" value="1"/>
</dbReference>
<evidence type="ECO:0000313" key="10">
    <source>
        <dbReference type="Proteomes" id="UP000799750"/>
    </source>
</evidence>
<evidence type="ECO:0000256" key="6">
    <source>
        <dbReference type="ARBA" id="ARBA00023180"/>
    </source>
</evidence>
<dbReference type="InterPro" id="IPR005198">
    <property type="entry name" value="Glyco_hydro_76"/>
</dbReference>
<proteinExistence type="inferred from homology"/>
<dbReference type="AlphaFoldDB" id="A0A6A6RGQ7"/>
<reference evidence="9" key="1">
    <citation type="journal article" date="2020" name="Stud. Mycol.">
        <title>101 Dothideomycetes genomes: a test case for predicting lifestyles and emergence of pathogens.</title>
        <authorList>
            <person name="Haridas S."/>
            <person name="Albert R."/>
            <person name="Binder M."/>
            <person name="Bloem J."/>
            <person name="Labutti K."/>
            <person name="Salamov A."/>
            <person name="Andreopoulos B."/>
            <person name="Baker S."/>
            <person name="Barry K."/>
            <person name="Bills G."/>
            <person name="Bluhm B."/>
            <person name="Cannon C."/>
            <person name="Castanera R."/>
            <person name="Culley D."/>
            <person name="Daum C."/>
            <person name="Ezra D."/>
            <person name="Gonzalez J."/>
            <person name="Henrissat B."/>
            <person name="Kuo A."/>
            <person name="Liang C."/>
            <person name="Lipzen A."/>
            <person name="Lutzoni F."/>
            <person name="Magnuson J."/>
            <person name="Mondo S."/>
            <person name="Nolan M."/>
            <person name="Ohm R."/>
            <person name="Pangilinan J."/>
            <person name="Park H.-J."/>
            <person name="Ramirez L."/>
            <person name="Alfaro M."/>
            <person name="Sun H."/>
            <person name="Tritt A."/>
            <person name="Yoshinaga Y."/>
            <person name="Zwiers L.-H."/>
            <person name="Turgeon B."/>
            <person name="Goodwin S."/>
            <person name="Spatafora J."/>
            <person name="Crous P."/>
            <person name="Grigoriev I."/>
        </authorList>
    </citation>
    <scope>NUCLEOTIDE SEQUENCE</scope>
    <source>
        <strain evidence="9">CBS 269.34</strain>
    </source>
</reference>
<keyword evidence="10" id="KW-1185">Reference proteome</keyword>
<protein>
    <recommendedName>
        <fullName evidence="3">mannan endo-1,6-alpha-mannosidase</fullName>
        <ecNumber evidence="3">3.2.1.101</ecNumber>
    </recommendedName>
</protein>
<keyword evidence="4 8" id="KW-0732">Signal</keyword>
<keyword evidence="7" id="KW-0326">Glycosidase</keyword>
<dbReference type="PANTHER" id="PTHR12145">
    <property type="entry name" value="MANNAN ENDO-1,6-ALPHA-MANNOSIDASE DCW1"/>
    <property type="match status" value="1"/>
</dbReference>
<name>A0A6A6RGQ7_9PEZI</name>
<evidence type="ECO:0000256" key="5">
    <source>
        <dbReference type="ARBA" id="ARBA00022801"/>
    </source>
</evidence>
<dbReference type="GO" id="GO:0016052">
    <property type="term" value="P:carbohydrate catabolic process"/>
    <property type="evidence" value="ECO:0007669"/>
    <property type="project" value="InterPro"/>
</dbReference>
<accession>A0A6A6RGQ7</accession>
<gene>
    <name evidence="9" type="ORF">BU16DRAFT_22361</name>
</gene>
<dbReference type="GO" id="GO:0008496">
    <property type="term" value="F:mannan endo-1,6-alpha-mannosidase activity"/>
    <property type="evidence" value="ECO:0007669"/>
    <property type="project" value="UniProtKB-EC"/>
</dbReference>
<evidence type="ECO:0000256" key="3">
    <source>
        <dbReference type="ARBA" id="ARBA00012350"/>
    </source>
</evidence>
<comment type="catalytic activity">
    <reaction evidence="1">
        <text>Random hydrolysis of (1-&gt;6)-alpha-D-mannosidic linkages in unbranched (1-&gt;6)-mannans.</text>
        <dbReference type="EC" id="3.2.1.101"/>
    </reaction>
</comment>
<dbReference type="InterPro" id="IPR014480">
    <property type="entry name" value="Mannan-1_6-alpha_mannosidase"/>
</dbReference>
<sequence length="372" mass="39791">MWTQSCTLVLAALACKATAFSLDATNSPSIKTGSADFARSLASMCPAGLLPAPAFWWESANSLSALVSYQHNTGDASYEHIVLAGILSQATSANDFMMAGVGVANDDQAWWGRLAMSAAEYKISDPPAGQPKWVDFATNVYNEQKGRWDTTRCKGGMKWKINPGEDGYDYKSTIATAGYFELAARLALYNKDEAASGVADAAYDWLVSVGLIDVKTFAVFDGTDDAKGSGCIDVNHNEWSYNIATVLYGSAVMATQTGDHKWIDRVNGFLGHIKDTFTLNGNLYEPFCEKGNNCDLDQQSFKAVLASLLAKTAAILPETASTVASILTPAANTMAGDFSDSMGFGDKMTALESVSGLLVLPKGKKLAIRFFA</sequence>
<dbReference type="Proteomes" id="UP000799750">
    <property type="component" value="Unassembled WGS sequence"/>
</dbReference>
<feature type="chain" id="PRO_5025353935" description="mannan endo-1,6-alpha-mannosidase" evidence="8">
    <location>
        <begin position="20"/>
        <end position="372"/>
    </location>
</feature>
<feature type="signal peptide" evidence="8">
    <location>
        <begin position="1"/>
        <end position="19"/>
    </location>
</feature>
<dbReference type="Gene3D" id="1.50.10.20">
    <property type="match status" value="1"/>
</dbReference>
<dbReference type="Pfam" id="PF03663">
    <property type="entry name" value="Glyco_hydro_76"/>
    <property type="match status" value="1"/>
</dbReference>
<dbReference type="PANTHER" id="PTHR12145:SF36">
    <property type="entry name" value="MANNAN ENDO-1,6-ALPHA-MANNOSIDASE DCW1"/>
    <property type="match status" value="1"/>
</dbReference>
<dbReference type="EMBL" id="MU004181">
    <property type="protein sequence ID" value="KAF2502893.1"/>
    <property type="molecule type" value="Genomic_DNA"/>
</dbReference>
<comment type="similarity">
    <text evidence="2">Belongs to the glycosyl hydrolase 76 family.</text>
</comment>
<dbReference type="InterPro" id="IPR008928">
    <property type="entry name" value="6-hairpin_glycosidase_sf"/>
</dbReference>
<keyword evidence="5 9" id="KW-0378">Hydrolase</keyword>
<dbReference type="EC" id="3.2.1.101" evidence="3"/>
<organism evidence="9 10">
    <name type="scientific">Lophium mytilinum</name>
    <dbReference type="NCBI Taxonomy" id="390894"/>
    <lineage>
        <taxon>Eukaryota</taxon>
        <taxon>Fungi</taxon>
        <taxon>Dikarya</taxon>
        <taxon>Ascomycota</taxon>
        <taxon>Pezizomycotina</taxon>
        <taxon>Dothideomycetes</taxon>
        <taxon>Pleosporomycetidae</taxon>
        <taxon>Mytilinidiales</taxon>
        <taxon>Mytilinidiaceae</taxon>
        <taxon>Lophium</taxon>
    </lineage>
</organism>
<evidence type="ECO:0000256" key="2">
    <source>
        <dbReference type="ARBA" id="ARBA00009699"/>
    </source>
</evidence>
<keyword evidence="6" id="KW-0325">Glycoprotein</keyword>
<dbReference type="OrthoDB" id="4187847at2759"/>
<dbReference type="GO" id="GO:0009272">
    <property type="term" value="P:fungal-type cell wall biogenesis"/>
    <property type="evidence" value="ECO:0007669"/>
    <property type="project" value="TreeGrafter"/>
</dbReference>
<evidence type="ECO:0000313" key="9">
    <source>
        <dbReference type="EMBL" id="KAF2502893.1"/>
    </source>
</evidence>
<evidence type="ECO:0000256" key="1">
    <source>
        <dbReference type="ARBA" id="ARBA00001452"/>
    </source>
</evidence>
<evidence type="ECO:0000256" key="4">
    <source>
        <dbReference type="ARBA" id="ARBA00022729"/>
    </source>
</evidence>
<evidence type="ECO:0000256" key="8">
    <source>
        <dbReference type="SAM" id="SignalP"/>
    </source>
</evidence>
<evidence type="ECO:0000256" key="7">
    <source>
        <dbReference type="ARBA" id="ARBA00023295"/>
    </source>
</evidence>